<feature type="compositionally biased region" description="Polar residues" evidence="6">
    <location>
        <begin position="108"/>
        <end position="131"/>
    </location>
</feature>
<dbReference type="CDD" id="cd12148">
    <property type="entry name" value="fungal_TF_MHR"/>
    <property type="match status" value="1"/>
</dbReference>
<feature type="compositionally biased region" description="Acidic residues" evidence="6">
    <location>
        <begin position="611"/>
        <end position="621"/>
    </location>
</feature>
<evidence type="ECO:0000256" key="5">
    <source>
        <dbReference type="SAM" id="Coils"/>
    </source>
</evidence>
<evidence type="ECO:0000313" key="9">
    <source>
        <dbReference type="Proteomes" id="UP001283341"/>
    </source>
</evidence>
<feature type="compositionally biased region" description="Acidic residues" evidence="6">
    <location>
        <begin position="163"/>
        <end position="173"/>
    </location>
</feature>
<feature type="region of interest" description="Disordered" evidence="6">
    <location>
        <begin position="108"/>
        <end position="133"/>
    </location>
</feature>
<dbReference type="PROSITE" id="PS00463">
    <property type="entry name" value="ZN2_CY6_FUNGAL_1"/>
    <property type="match status" value="1"/>
</dbReference>
<dbReference type="GO" id="GO:0000978">
    <property type="term" value="F:RNA polymerase II cis-regulatory region sequence-specific DNA binding"/>
    <property type="evidence" value="ECO:0007669"/>
    <property type="project" value="TreeGrafter"/>
</dbReference>
<dbReference type="GO" id="GO:0005634">
    <property type="term" value="C:nucleus"/>
    <property type="evidence" value="ECO:0007669"/>
    <property type="project" value="TreeGrafter"/>
</dbReference>
<dbReference type="PROSITE" id="PS50048">
    <property type="entry name" value="ZN2_CY6_FUNGAL_2"/>
    <property type="match status" value="1"/>
</dbReference>
<dbReference type="InterPro" id="IPR001138">
    <property type="entry name" value="Zn2Cys6_DnaBD"/>
</dbReference>
<keyword evidence="2" id="KW-0805">Transcription regulation</keyword>
<evidence type="ECO:0000256" key="1">
    <source>
        <dbReference type="ARBA" id="ARBA00022723"/>
    </source>
</evidence>
<dbReference type="Proteomes" id="UP001283341">
    <property type="component" value="Unassembled WGS sequence"/>
</dbReference>
<dbReference type="Pfam" id="PF04082">
    <property type="entry name" value="Fungal_trans"/>
    <property type="match status" value="1"/>
</dbReference>
<sequence>MPAAQKRASPEMDAPRATRSKRSKYSSIACEACRKSKLKCEREPGSRACNRCISKELCCNISRPQRDRDSITVGLPHENEEVGVRLRQCEQELDVLRRQVVDLTSTLITSNDTPLPRPRSNTSSTTASSFDSHGHVEPHFVGSTRPVFNLKMAKASLAYVMDDGDGDEDDAETETSSSTARSQPKDWIEDKQEAPSRKDPLQPISIGEAQRLVAVFRDEIQTVYPILDPNELTPSRIRQIYNERSMSHGARRYSNSTSQRESQLLRTVLAIALVLETPNQKAKLHRELVESVEPEISSVSHHPNVDLISIRIIVTLAIYHFFCDQELYAWRTIGIAARLALEMGLHRKESLLEKFPDPQSRTNAVSVFWSAYVLDRQCSLENGLSFAVVDRDIDPELPQAAPDHLKSLIAYGRLCSKVWEAIPQFSTTSQAAIPASSQLDWEIQSWLADTTCSSFGAATTATRGTRSLHTLTHLRGNHLRLLINRQYILSSTAIATHPQQARLVVDIAQDTTRSIVSLSQQSDIYARQQAAYNHFLVSALGIILLAVGHAPAVFAQSCREDFAAAIELVKSFSDTSVAGRRLWKSMCGLVSAVGRLNGLVGNNRAGLSGEELGEQQEDETSQVDSGGEHRHNLGLGGLDSIGPGLDELFDDPEMYSRHDAQPDMTLVGGDLMGLFDAFGQSQHDWCGGRAVLEGWDLMS</sequence>
<evidence type="ECO:0000256" key="6">
    <source>
        <dbReference type="SAM" id="MobiDB-lite"/>
    </source>
</evidence>
<dbReference type="GO" id="GO:0006351">
    <property type="term" value="P:DNA-templated transcription"/>
    <property type="evidence" value="ECO:0007669"/>
    <property type="project" value="InterPro"/>
</dbReference>
<gene>
    <name evidence="8" type="ORF">B0H66DRAFT_568294</name>
</gene>
<evidence type="ECO:0000256" key="2">
    <source>
        <dbReference type="ARBA" id="ARBA00023015"/>
    </source>
</evidence>
<dbReference type="InterPro" id="IPR051127">
    <property type="entry name" value="Fungal_SecMet_Regulators"/>
</dbReference>
<dbReference type="SUPFAM" id="SSF57701">
    <property type="entry name" value="Zn2/Cys6 DNA-binding domain"/>
    <property type="match status" value="1"/>
</dbReference>
<dbReference type="AlphaFoldDB" id="A0AAE0HWU6"/>
<keyword evidence="3" id="KW-0804">Transcription</keyword>
<accession>A0AAE0HWU6</accession>
<comment type="caution">
    <text evidence="8">The sequence shown here is derived from an EMBL/GenBank/DDBJ whole genome shotgun (WGS) entry which is preliminary data.</text>
</comment>
<dbReference type="CDD" id="cd00067">
    <property type="entry name" value="GAL4"/>
    <property type="match status" value="1"/>
</dbReference>
<evidence type="ECO:0000313" key="8">
    <source>
        <dbReference type="EMBL" id="KAK3314353.1"/>
    </source>
</evidence>
<proteinExistence type="predicted"/>
<feature type="region of interest" description="Disordered" evidence="6">
    <location>
        <begin position="608"/>
        <end position="629"/>
    </location>
</feature>
<dbReference type="Gene3D" id="4.10.240.10">
    <property type="entry name" value="Zn(2)-C6 fungal-type DNA-binding domain"/>
    <property type="match status" value="1"/>
</dbReference>
<feature type="region of interest" description="Disordered" evidence="6">
    <location>
        <begin position="1"/>
        <end position="25"/>
    </location>
</feature>
<feature type="region of interest" description="Disordered" evidence="6">
    <location>
        <begin position="163"/>
        <end position="203"/>
    </location>
</feature>
<evidence type="ECO:0000256" key="3">
    <source>
        <dbReference type="ARBA" id="ARBA00023163"/>
    </source>
</evidence>
<dbReference type="GO" id="GO:0000435">
    <property type="term" value="P:positive regulation of transcription from RNA polymerase II promoter by galactose"/>
    <property type="evidence" value="ECO:0007669"/>
    <property type="project" value="TreeGrafter"/>
</dbReference>
<organism evidence="8 9">
    <name type="scientific">Apodospora peruviana</name>
    <dbReference type="NCBI Taxonomy" id="516989"/>
    <lineage>
        <taxon>Eukaryota</taxon>
        <taxon>Fungi</taxon>
        <taxon>Dikarya</taxon>
        <taxon>Ascomycota</taxon>
        <taxon>Pezizomycotina</taxon>
        <taxon>Sordariomycetes</taxon>
        <taxon>Sordariomycetidae</taxon>
        <taxon>Sordariales</taxon>
        <taxon>Lasiosphaeriaceae</taxon>
        <taxon>Apodospora</taxon>
    </lineage>
</organism>
<keyword evidence="4" id="KW-0539">Nucleus</keyword>
<dbReference type="InterPro" id="IPR036864">
    <property type="entry name" value="Zn2-C6_fun-type_DNA-bd_sf"/>
</dbReference>
<feature type="compositionally biased region" description="Basic and acidic residues" evidence="6">
    <location>
        <begin position="183"/>
        <end position="200"/>
    </location>
</feature>
<dbReference type="PANTHER" id="PTHR47424:SF5">
    <property type="entry name" value="ZN(II)2CYS6 TRANSCRIPTION FACTOR (EUROFUNG)"/>
    <property type="match status" value="1"/>
</dbReference>
<dbReference type="EMBL" id="JAUEDM010000007">
    <property type="protein sequence ID" value="KAK3314353.1"/>
    <property type="molecule type" value="Genomic_DNA"/>
</dbReference>
<dbReference type="GO" id="GO:0000981">
    <property type="term" value="F:DNA-binding transcription factor activity, RNA polymerase II-specific"/>
    <property type="evidence" value="ECO:0007669"/>
    <property type="project" value="InterPro"/>
</dbReference>
<reference evidence="8" key="1">
    <citation type="journal article" date="2023" name="Mol. Phylogenet. Evol.">
        <title>Genome-scale phylogeny and comparative genomics of the fungal order Sordariales.</title>
        <authorList>
            <person name="Hensen N."/>
            <person name="Bonometti L."/>
            <person name="Westerberg I."/>
            <person name="Brannstrom I.O."/>
            <person name="Guillou S."/>
            <person name="Cros-Aarteil S."/>
            <person name="Calhoun S."/>
            <person name="Haridas S."/>
            <person name="Kuo A."/>
            <person name="Mondo S."/>
            <person name="Pangilinan J."/>
            <person name="Riley R."/>
            <person name="LaButti K."/>
            <person name="Andreopoulos B."/>
            <person name="Lipzen A."/>
            <person name="Chen C."/>
            <person name="Yan M."/>
            <person name="Daum C."/>
            <person name="Ng V."/>
            <person name="Clum A."/>
            <person name="Steindorff A."/>
            <person name="Ohm R.A."/>
            <person name="Martin F."/>
            <person name="Silar P."/>
            <person name="Natvig D.O."/>
            <person name="Lalanne C."/>
            <person name="Gautier V."/>
            <person name="Ament-Velasquez S.L."/>
            <person name="Kruys A."/>
            <person name="Hutchinson M.I."/>
            <person name="Powell A.J."/>
            <person name="Barry K."/>
            <person name="Miller A.N."/>
            <person name="Grigoriev I.V."/>
            <person name="Debuchy R."/>
            <person name="Gladieux P."/>
            <person name="Hiltunen Thoren M."/>
            <person name="Johannesson H."/>
        </authorList>
    </citation>
    <scope>NUCLEOTIDE SEQUENCE</scope>
    <source>
        <strain evidence="8">CBS 118394</strain>
    </source>
</reference>
<keyword evidence="9" id="KW-1185">Reference proteome</keyword>
<dbReference type="InterPro" id="IPR007219">
    <property type="entry name" value="XnlR_reg_dom"/>
</dbReference>
<dbReference type="PANTHER" id="PTHR47424">
    <property type="entry name" value="REGULATORY PROTEIN GAL4"/>
    <property type="match status" value="1"/>
</dbReference>
<evidence type="ECO:0000256" key="4">
    <source>
        <dbReference type="ARBA" id="ARBA00023242"/>
    </source>
</evidence>
<protein>
    <recommendedName>
        <fullName evidence="7">Zn(2)-C6 fungal-type domain-containing protein</fullName>
    </recommendedName>
</protein>
<name>A0AAE0HWU6_9PEZI</name>
<evidence type="ECO:0000259" key="7">
    <source>
        <dbReference type="PROSITE" id="PS50048"/>
    </source>
</evidence>
<reference evidence="8" key="2">
    <citation type="submission" date="2023-06" db="EMBL/GenBank/DDBJ databases">
        <authorList>
            <consortium name="Lawrence Berkeley National Laboratory"/>
            <person name="Haridas S."/>
            <person name="Hensen N."/>
            <person name="Bonometti L."/>
            <person name="Westerberg I."/>
            <person name="Brannstrom I.O."/>
            <person name="Guillou S."/>
            <person name="Cros-Aarteil S."/>
            <person name="Calhoun S."/>
            <person name="Kuo A."/>
            <person name="Mondo S."/>
            <person name="Pangilinan J."/>
            <person name="Riley R."/>
            <person name="Labutti K."/>
            <person name="Andreopoulos B."/>
            <person name="Lipzen A."/>
            <person name="Chen C."/>
            <person name="Yanf M."/>
            <person name="Daum C."/>
            <person name="Ng V."/>
            <person name="Clum A."/>
            <person name="Steindorff A."/>
            <person name="Ohm R."/>
            <person name="Martin F."/>
            <person name="Silar P."/>
            <person name="Natvig D."/>
            <person name="Lalanne C."/>
            <person name="Gautier V."/>
            <person name="Ament-Velasquez S.L."/>
            <person name="Kruys A."/>
            <person name="Hutchinson M.I."/>
            <person name="Powell A.J."/>
            <person name="Barry K."/>
            <person name="Miller A.N."/>
            <person name="Grigoriev I.V."/>
            <person name="Debuchy R."/>
            <person name="Gladieux P."/>
            <person name="Thoren M.H."/>
            <person name="Johannesson H."/>
        </authorList>
    </citation>
    <scope>NUCLEOTIDE SEQUENCE</scope>
    <source>
        <strain evidence="8">CBS 118394</strain>
    </source>
</reference>
<dbReference type="GO" id="GO:0008270">
    <property type="term" value="F:zinc ion binding"/>
    <property type="evidence" value="ECO:0007669"/>
    <property type="project" value="InterPro"/>
</dbReference>
<keyword evidence="1" id="KW-0479">Metal-binding</keyword>
<dbReference type="SMART" id="SM00906">
    <property type="entry name" value="Fungal_trans"/>
    <property type="match status" value="1"/>
</dbReference>
<keyword evidence="5" id="KW-0175">Coiled coil</keyword>
<feature type="domain" description="Zn(2)-C6 fungal-type" evidence="7">
    <location>
        <begin position="29"/>
        <end position="61"/>
    </location>
</feature>
<feature type="coiled-coil region" evidence="5">
    <location>
        <begin position="79"/>
        <end position="106"/>
    </location>
</feature>